<dbReference type="InterPro" id="IPR050901">
    <property type="entry name" value="BP-dep_ABC_trans_perm"/>
</dbReference>
<accession>A0A1J1C8C4</accession>
<dbReference type="OrthoDB" id="9810086at2"/>
<evidence type="ECO:0000256" key="5">
    <source>
        <dbReference type="ARBA" id="ARBA00022989"/>
    </source>
</evidence>
<dbReference type="EMBL" id="CP018099">
    <property type="protein sequence ID" value="APF18949.1"/>
    <property type="molecule type" value="Genomic_DNA"/>
</dbReference>
<reference evidence="9 10" key="1">
    <citation type="submission" date="2016-11" db="EMBL/GenBank/DDBJ databases">
        <title>Genomic analysis of Caldithrix abyssi and proposal of a novel bacterial phylum Caldithrichaeota.</title>
        <authorList>
            <person name="Kublanov I."/>
            <person name="Sigalova O."/>
            <person name="Gavrilov S."/>
            <person name="Lebedinsky A."/>
            <person name="Ivanova N."/>
            <person name="Daum C."/>
            <person name="Reddy T."/>
            <person name="Klenk H.P."/>
            <person name="Goker M."/>
            <person name="Reva O."/>
            <person name="Miroshnichenko M."/>
            <person name="Kyprides N."/>
            <person name="Woyke T."/>
            <person name="Gelfand M."/>
        </authorList>
    </citation>
    <scope>NUCLEOTIDE SEQUENCE [LARGE SCALE GENOMIC DNA]</scope>
    <source>
        <strain evidence="9 10">LF13</strain>
    </source>
</reference>
<feature type="domain" description="ABC transmembrane type-1" evidence="8">
    <location>
        <begin position="73"/>
        <end position="264"/>
    </location>
</feature>
<dbReference type="CDD" id="cd06261">
    <property type="entry name" value="TM_PBP2"/>
    <property type="match status" value="1"/>
</dbReference>
<dbReference type="SUPFAM" id="SSF161098">
    <property type="entry name" value="MetI-like"/>
    <property type="match status" value="1"/>
</dbReference>
<feature type="transmembrane region" description="Helical" evidence="7">
    <location>
        <begin position="141"/>
        <end position="160"/>
    </location>
</feature>
<dbReference type="PANTHER" id="PTHR32243">
    <property type="entry name" value="MALTOSE TRANSPORT SYSTEM PERMEASE-RELATED"/>
    <property type="match status" value="1"/>
</dbReference>
<comment type="similarity">
    <text evidence="7">Belongs to the binding-protein-dependent transport system permease family.</text>
</comment>
<evidence type="ECO:0000256" key="6">
    <source>
        <dbReference type="ARBA" id="ARBA00023136"/>
    </source>
</evidence>
<dbReference type="GO" id="GO:0055085">
    <property type="term" value="P:transmembrane transport"/>
    <property type="evidence" value="ECO:0007669"/>
    <property type="project" value="InterPro"/>
</dbReference>
<dbReference type="AlphaFoldDB" id="A0A1J1C8C4"/>
<evidence type="ECO:0000259" key="8">
    <source>
        <dbReference type="PROSITE" id="PS50928"/>
    </source>
</evidence>
<keyword evidence="6 7" id="KW-0472">Membrane</keyword>
<organism evidence="9 10">
    <name type="scientific">Caldithrix abyssi DSM 13497</name>
    <dbReference type="NCBI Taxonomy" id="880073"/>
    <lineage>
        <taxon>Bacteria</taxon>
        <taxon>Pseudomonadati</taxon>
        <taxon>Calditrichota</taxon>
        <taxon>Calditrichia</taxon>
        <taxon>Calditrichales</taxon>
        <taxon>Calditrichaceae</taxon>
        <taxon>Caldithrix</taxon>
    </lineage>
</organism>
<dbReference type="GO" id="GO:0005886">
    <property type="term" value="C:plasma membrane"/>
    <property type="evidence" value="ECO:0007669"/>
    <property type="project" value="UniProtKB-SubCell"/>
</dbReference>
<feature type="transmembrane region" description="Helical" evidence="7">
    <location>
        <begin position="12"/>
        <end position="32"/>
    </location>
</feature>
<feature type="transmembrane region" description="Helical" evidence="7">
    <location>
        <begin position="197"/>
        <end position="221"/>
    </location>
</feature>
<proteinExistence type="inferred from homology"/>
<dbReference type="PROSITE" id="PS50928">
    <property type="entry name" value="ABC_TM1"/>
    <property type="match status" value="1"/>
</dbReference>
<feature type="transmembrane region" description="Helical" evidence="7">
    <location>
        <begin position="108"/>
        <end position="129"/>
    </location>
</feature>
<dbReference type="Gene3D" id="1.10.3720.10">
    <property type="entry name" value="MetI-like"/>
    <property type="match status" value="1"/>
</dbReference>
<evidence type="ECO:0000256" key="3">
    <source>
        <dbReference type="ARBA" id="ARBA00022475"/>
    </source>
</evidence>
<dbReference type="KEGG" id="caby:Cabys_2200"/>
<dbReference type="RefSeq" id="WP_150109310.1">
    <property type="nucleotide sequence ID" value="NZ_CM001402.1"/>
</dbReference>
<evidence type="ECO:0000313" key="9">
    <source>
        <dbReference type="EMBL" id="APF18949.1"/>
    </source>
</evidence>
<feature type="transmembrane region" description="Helical" evidence="7">
    <location>
        <begin position="72"/>
        <end position="101"/>
    </location>
</feature>
<evidence type="ECO:0000256" key="4">
    <source>
        <dbReference type="ARBA" id="ARBA00022692"/>
    </source>
</evidence>
<keyword evidence="3" id="KW-1003">Cell membrane</keyword>
<feature type="transmembrane region" description="Helical" evidence="7">
    <location>
        <begin position="241"/>
        <end position="264"/>
    </location>
</feature>
<keyword evidence="5 7" id="KW-1133">Transmembrane helix</keyword>
<protein>
    <submittedName>
        <fullName evidence="9">Carbohydrate ABC transporter membrane protein 2, CUT1 family</fullName>
    </submittedName>
</protein>
<evidence type="ECO:0000256" key="7">
    <source>
        <dbReference type="RuleBase" id="RU363032"/>
    </source>
</evidence>
<keyword evidence="2 7" id="KW-0813">Transport</keyword>
<sequence>MKTIIFKKYLKNLSLMFLTFCAICWLTAPYLWQIITSLKPTAELSQLPPFFPSRIDWSHYRVVLSSSDFQRFILNSLIVASLTSLLAFAAGSLTSFATAFFNFRKKALLLSSILAISMYPPIAIVSPLFLMIKAANLRDTYWALILPYSSFALPFMVWTLHNFFKQVPAEILEAARLDGCTNFQLYRRVVLPLSRPAIFTTSILVFIFAWNEFVFALTFTATPKSQTIPVGIALFPGIYEIPWGDIAAASIVVTLPLILLVFIFEKQIISGLTAGSVKY</sequence>
<evidence type="ECO:0000256" key="2">
    <source>
        <dbReference type="ARBA" id="ARBA00022448"/>
    </source>
</evidence>
<dbReference type="Pfam" id="PF00528">
    <property type="entry name" value="BPD_transp_1"/>
    <property type="match status" value="1"/>
</dbReference>
<evidence type="ECO:0000256" key="1">
    <source>
        <dbReference type="ARBA" id="ARBA00004651"/>
    </source>
</evidence>
<comment type="subcellular location">
    <subcellularLocation>
        <location evidence="1 7">Cell membrane</location>
        <topology evidence="1 7">Multi-pass membrane protein</topology>
    </subcellularLocation>
</comment>
<name>A0A1J1C8C4_CALAY</name>
<keyword evidence="4 7" id="KW-0812">Transmembrane</keyword>
<dbReference type="Proteomes" id="UP000183868">
    <property type="component" value="Chromosome"/>
</dbReference>
<evidence type="ECO:0000313" key="10">
    <source>
        <dbReference type="Proteomes" id="UP000183868"/>
    </source>
</evidence>
<gene>
    <name evidence="9" type="ORF">Cabys_2200</name>
</gene>
<dbReference type="InterPro" id="IPR035906">
    <property type="entry name" value="MetI-like_sf"/>
</dbReference>
<dbReference type="InterPro" id="IPR000515">
    <property type="entry name" value="MetI-like"/>
</dbReference>
<dbReference type="PANTHER" id="PTHR32243:SF18">
    <property type="entry name" value="INNER MEMBRANE ABC TRANSPORTER PERMEASE PROTEIN YCJP"/>
    <property type="match status" value="1"/>
</dbReference>